<keyword evidence="3" id="KW-1185">Reference proteome</keyword>
<dbReference type="Proteomes" id="UP000195787">
    <property type="component" value="Unassembled WGS sequence"/>
</dbReference>
<dbReference type="RefSeq" id="WP_143244634.1">
    <property type="nucleotide sequence ID" value="NZ_FUHU01000021.1"/>
</dbReference>
<dbReference type="AlphaFoldDB" id="A0A1R4FHD9"/>
<sequence>MRDQILAGIFDLLAHANWQRAGKRHAPRPKPLQRPWEKRRGRQIGSKPIPIRQFNDWWESKRKERR</sequence>
<feature type="region of interest" description="Disordered" evidence="1">
    <location>
        <begin position="20"/>
        <end position="49"/>
    </location>
</feature>
<proteinExistence type="predicted"/>
<reference evidence="2 3" key="1">
    <citation type="submission" date="2017-02" db="EMBL/GenBank/DDBJ databases">
        <authorList>
            <person name="Peterson S.W."/>
        </authorList>
    </citation>
    <scope>NUCLEOTIDE SEQUENCE [LARGE SCALE GENOMIC DNA]</scope>
    <source>
        <strain evidence="2 3">LMG 22410</strain>
    </source>
</reference>
<evidence type="ECO:0000313" key="2">
    <source>
        <dbReference type="EMBL" id="SJM55273.1"/>
    </source>
</evidence>
<accession>A0A1R4FHD9</accession>
<dbReference type="EMBL" id="FUHU01000021">
    <property type="protein sequence ID" value="SJM55273.1"/>
    <property type="molecule type" value="Genomic_DNA"/>
</dbReference>
<name>A0A1R4FHD9_9MICO</name>
<gene>
    <name evidence="2" type="ORF">CZ674_04530</name>
</gene>
<protein>
    <submittedName>
        <fullName evidence="2">Uncharacterized protein</fullName>
    </submittedName>
</protein>
<evidence type="ECO:0000313" key="3">
    <source>
        <dbReference type="Proteomes" id="UP000195787"/>
    </source>
</evidence>
<dbReference type="OrthoDB" id="3194899at2"/>
<organism evidence="2 3">
    <name type="scientific">Agrococcus casei LMG 22410</name>
    <dbReference type="NCBI Taxonomy" id="1255656"/>
    <lineage>
        <taxon>Bacteria</taxon>
        <taxon>Bacillati</taxon>
        <taxon>Actinomycetota</taxon>
        <taxon>Actinomycetes</taxon>
        <taxon>Micrococcales</taxon>
        <taxon>Microbacteriaceae</taxon>
        <taxon>Agrococcus</taxon>
    </lineage>
</organism>
<dbReference type="GeneID" id="303174282"/>
<evidence type="ECO:0000256" key="1">
    <source>
        <dbReference type="SAM" id="MobiDB-lite"/>
    </source>
</evidence>